<keyword evidence="1" id="KW-1133">Transmembrane helix</keyword>
<evidence type="ECO:0000313" key="3">
    <source>
        <dbReference type="EnsemblMetazoa" id="CPIJ016164-PA"/>
    </source>
</evidence>
<dbReference type="OMA" id="NDRTNKY"/>
<dbReference type="Proteomes" id="UP000002320">
    <property type="component" value="Unassembled WGS sequence"/>
</dbReference>
<dbReference type="STRING" id="7176.B0X9R5"/>
<dbReference type="EnsemblMetazoa" id="CPIJ016164-RA">
    <property type="protein sequence ID" value="CPIJ016164-PA"/>
    <property type="gene ID" value="CPIJ016164"/>
</dbReference>
<sequence>MLSIAPRREPPPPTVGLAVEGYDIIYDVTLALSYVHLQLPAEGIILYTFTQFHSTPAIVTSILIGVGIVFCGGAMVHNVFVWQREKTISVRQSPLNLNLTLSPQISTISHPTQYLHQNGHANHSVLNHSHAHNHNHTPVTQLTPVTPLSGNHSHISFNHSYLPSYGGIRAATATPPTPKVNALLGRDASGSVSPGMPVNLNATVLDISNVTATNSPHELSTLHLQQQQLQQPKLLKHLQLNKLRPKHNAH</sequence>
<accession>B0X9R5</accession>
<gene>
    <name evidence="3" type="primary">6049666</name>
    <name evidence="2" type="ORF">CpipJ_CPIJ016164</name>
</gene>
<dbReference type="VEuPathDB" id="VectorBase:CPIJ016164"/>
<evidence type="ECO:0000313" key="2">
    <source>
        <dbReference type="EMBL" id="EDS43267.1"/>
    </source>
</evidence>
<proteinExistence type="predicted"/>
<dbReference type="VEuPathDB" id="VectorBase:CQUJHB005715"/>
<dbReference type="InParanoid" id="B0X9R5"/>
<keyword evidence="1" id="KW-0812">Transmembrane</keyword>
<reference evidence="3" key="2">
    <citation type="submission" date="2020-05" db="UniProtKB">
        <authorList>
            <consortium name="EnsemblMetazoa"/>
        </authorList>
    </citation>
    <scope>IDENTIFICATION</scope>
    <source>
        <strain evidence="3">JHB</strain>
    </source>
</reference>
<keyword evidence="4" id="KW-1185">Reference proteome</keyword>
<dbReference type="OrthoDB" id="10056560at2759"/>
<protein>
    <submittedName>
        <fullName evidence="2 3">Uncharacterized protein</fullName>
    </submittedName>
</protein>
<organism>
    <name type="scientific">Culex quinquefasciatus</name>
    <name type="common">Southern house mosquito</name>
    <name type="synonym">Culex pungens</name>
    <dbReference type="NCBI Taxonomy" id="7176"/>
    <lineage>
        <taxon>Eukaryota</taxon>
        <taxon>Metazoa</taxon>
        <taxon>Ecdysozoa</taxon>
        <taxon>Arthropoda</taxon>
        <taxon>Hexapoda</taxon>
        <taxon>Insecta</taxon>
        <taxon>Pterygota</taxon>
        <taxon>Neoptera</taxon>
        <taxon>Endopterygota</taxon>
        <taxon>Diptera</taxon>
        <taxon>Nematocera</taxon>
        <taxon>Culicoidea</taxon>
        <taxon>Culicidae</taxon>
        <taxon>Culicinae</taxon>
        <taxon>Culicini</taxon>
        <taxon>Culex</taxon>
        <taxon>Culex</taxon>
    </lineage>
</organism>
<evidence type="ECO:0000313" key="4">
    <source>
        <dbReference type="Proteomes" id="UP000002320"/>
    </source>
</evidence>
<dbReference type="PANTHER" id="PTHR39947">
    <property type="entry name" value="IP19862P"/>
    <property type="match status" value="1"/>
</dbReference>
<dbReference type="Pfam" id="PF15038">
    <property type="entry name" value="Jiraiya"/>
    <property type="match status" value="1"/>
</dbReference>
<dbReference type="PANTHER" id="PTHR39947:SF1">
    <property type="entry name" value="IP19862P"/>
    <property type="match status" value="1"/>
</dbReference>
<reference evidence="2" key="1">
    <citation type="submission" date="2007-03" db="EMBL/GenBank/DDBJ databases">
        <title>Annotation of Culex pipiens quinquefasciatus.</title>
        <authorList>
            <consortium name="The Broad Institute Genome Sequencing Platform"/>
            <person name="Atkinson P.W."/>
            <person name="Hemingway J."/>
            <person name="Christensen B.M."/>
            <person name="Higgs S."/>
            <person name="Kodira C."/>
            <person name="Hannick L."/>
            <person name="Megy K."/>
            <person name="O'Leary S."/>
            <person name="Pearson M."/>
            <person name="Haas B.J."/>
            <person name="Mauceli E."/>
            <person name="Wortman J.R."/>
            <person name="Lee N.H."/>
            <person name="Guigo R."/>
            <person name="Stanke M."/>
            <person name="Alvarado L."/>
            <person name="Amedeo P."/>
            <person name="Antoine C.H."/>
            <person name="Arensburger P."/>
            <person name="Bidwell S.L."/>
            <person name="Crawford M."/>
            <person name="Camaro F."/>
            <person name="Devon K."/>
            <person name="Engels R."/>
            <person name="Hammond M."/>
            <person name="Howarth C."/>
            <person name="Koehrsen M."/>
            <person name="Lawson D."/>
            <person name="Montgomery P."/>
            <person name="Nene V."/>
            <person name="Nusbaum C."/>
            <person name="Puiu D."/>
            <person name="Romero-Severson J."/>
            <person name="Severson D.W."/>
            <person name="Shumway M."/>
            <person name="Sisk P."/>
            <person name="Stolte C."/>
            <person name="Zeng Q."/>
            <person name="Eisenstadt E."/>
            <person name="Fraser-Liggett C."/>
            <person name="Strausberg R."/>
            <person name="Galagan J."/>
            <person name="Birren B."/>
            <person name="Collins F.H."/>
        </authorList>
    </citation>
    <scope>NUCLEOTIDE SEQUENCE [LARGE SCALE GENOMIC DNA]</scope>
    <source>
        <strain evidence="2">JHB</strain>
    </source>
</reference>
<dbReference type="HOGENOM" id="CLU_039876_0_0_1"/>
<name>B0X9R5_CULQU</name>
<dbReference type="InterPro" id="IPR029201">
    <property type="entry name" value="Jiraiya"/>
</dbReference>
<dbReference type="AlphaFoldDB" id="B0X9R5"/>
<evidence type="ECO:0000256" key="1">
    <source>
        <dbReference type="SAM" id="Phobius"/>
    </source>
</evidence>
<dbReference type="eggNOG" id="KOG4488">
    <property type="taxonomic scope" value="Eukaryota"/>
</dbReference>
<dbReference type="KEGG" id="cqu:CpipJ_CPIJ016164"/>
<dbReference type="EMBL" id="DS232546">
    <property type="protein sequence ID" value="EDS43267.1"/>
    <property type="molecule type" value="Genomic_DNA"/>
</dbReference>
<feature type="transmembrane region" description="Helical" evidence="1">
    <location>
        <begin position="57"/>
        <end position="82"/>
    </location>
</feature>
<keyword evidence="1" id="KW-0472">Membrane</keyword>